<comment type="function">
    <text evidence="4">Constitutes one of the two catalytic subunit of the tRNA-splicing endonuclease complex, a complex responsible for identification and cleavage of the splice sites in pre-tRNA. It cleaves pre-tRNA at the 5'- and 3'-splice sites to release the intron. The products are an intron and two tRNA half-molecules bearing 2',3'-cyclic phosphate and 5'-OH termini. There are no conserved sequences at the splice sites, but the intron is invariably located at the same site in the gene, placing the splice sites an invariant distance from the constant structural features of the tRNA body.</text>
</comment>
<feature type="coiled-coil region" evidence="6">
    <location>
        <begin position="130"/>
        <end position="157"/>
    </location>
</feature>
<evidence type="ECO:0000313" key="9">
    <source>
        <dbReference type="EMBL" id="TXT04275.1"/>
    </source>
</evidence>
<evidence type="ECO:0000259" key="8">
    <source>
        <dbReference type="Pfam" id="PF26577"/>
    </source>
</evidence>
<dbReference type="Gene3D" id="3.40.1350.10">
    <property type="match status" value="1"/>
</dbReference>
<gene>
    <name evidence="9" type="ORF">VHUM_04273</name>
</gene>
<dbReference type="GO" id="GO:0000213">
    <property type="term" value="F:tRNA-intron lyase activity"/>
    <property type="evidence" value="ECO:0007669"/>
    <property type="project" value="UniProtKB-UniRule"/>
</dbReference>
<dbReference type="Pfam" id="PF01974">
    <property type="entry name" value="tRNA_int_endo"/>
    <property type="match status" value="1"/>
</dbReference>
<dbReference type="AlphaFoldDB" id="A0A7D8UW32"/>
<evidence type="ECO:0000256" key="2">
    <source>
        <dbReference type="ARBA" id="ARBA00022694"/>
    </source>
</evidence>
<evidence type="ECO:0000256" key="5">
    <source>
        <dbReference type="PIRSR" id="PIRSR017250-50"/>
    </source>
</evidence>
<comment type="similarity">
    <text evidence="1 4">Belongs to the tRNA-intron endonuclease family.</text>
</comment>
<dbReference type="Proteomes" id="UP000473826">
    <property type="component" value="Unassembled WGS sequence"/>
</dbReference>
<proteinExistence type="inferred from homology"/>
<dbReference type="GO" id="GO:0000214">
    <property type="term" value="C:tRNA-intron endonuclease complex"/>
    <property type="evidence" value="ECO:0007669"/>
    <property type="project" value="UniProtKB-UniRule"/>
</dbReference>
<organism evidence="9 10">
    <name type="scientific">Vanrija humicola</name>
    <name type="common">Yeast</name>
    <name type="synonym">Cryptococcus humicola</name>
    <dbReference type="NCBI Taxonomy" id="5417"/>
    <lineage>
        <taxon>Eukaryota</taxon>
        <taxon>Fungi</taxon>
        <taxon>Dikarya</taxon>
        <taxon>Basidiomycota</taxon>
        <taxon>Agaricomycotina</taxon>
        <taxon>Tremellomycetes</taxon>
        <taxon>Trichosporonales</taxon>
        <taxon>Trichosporonaceae</taxon>
        <taxon>Vanrija</taxon>
    </lineage>
</organism>
<dbReference type="PANTHER" id="PTHR13070">
    <property type="entry name" value="TRNA-SPLICING ENDONUCLEASE SUBUNIT SEN34-RELATED"/>
    <property type="match status" value="1"/>
</dbReference>
<dbReference type="GO" id="GO:0003676">
    <property type="term" value="F:nucleic acid binding"/>
    <property type="evidence" value="ECO:0007669"/>
    <property type="project" value="InterPro"/>
</dbReference>
<dbReference type="PIRSF" id="PIRSF017250">
    <property type="entry name" value="tRNA_splic_SEN34"/>
    <property type="match status" value="1"/>
</dbReference>
<keyword evidence="6" id="KW-0175">Coiled coil</keyword>
<name>A0A7D8UW32_VANHU</name>
<dbReference type="InterPro" id="IPR016690">
    <property type="entry name" value="TSEN34"/>
</dbReference>
<comment type="caution">
    <text evidence="9">The sequence shown here is derived from an EMBL/GenBank/DDBJ whole genome shotgun (WGS) entry which is preliminary data.</text>
</comment>
<dbReference type="PANTHER" id="PTHR13070:SF0">
    <property type="entry name" value="TRNA-SPLICING ENDONUCLEASE SUBUNIT SEN34"/>
    <property type="match status" value="1"/>
</dbReference>
<evidence type="ECO:0000259" key="7">
    <source>
        <dbReference type="Pfam" id="PF01974"/>
    </source>
</evidence>
<keyword evidence="2 4" id="KW-0819">tRNA processing</keyword>
<dbReference type="InterPro" id="IPR011856">
    <property type="entry name" value="tRNA_endonuc-like_dom_sf"/>
</dbReference>
<feature type="domain" description="TSEN34 N-terminal" evidence="8">
    <location>
        <begin position="14"/>
        <end position="81"/>
    </location>
</feature>
<keyword evidence="10" id="KW-1185">Reference proteome</keyword>
<feature type="active site" evidence="5">
    <location>
        <position position="263"/>
    </location>
</feature>
<dbReference type="OrthoDB" id="48041at2759"/>
<evidence type="ECO:0000256" key="3">
    <source>
        <dbReference type="ARBA" id="ARBA00023239"/>
    </source>
</evidence>
<evidence type="ECO:0000256" key="1">
    <source>
        <dbReference type="ARBA" id="ARBA00008078"/>
    </source>
</evidence>
<dbReference type="EC" id="4.6.1.16" evidence="4"/>
<dbReference type="GO" id="GO:0000379">
    <property type="term" value="P:tRNA-type intron splice site recognition and cleavage"/>
    <property type="evidence" value="ECO:0007669"/>
    <property type="project" value="UniProtKB-UniRule"/>
</dbReference>
<evidence type="ECO:0000256" key="4">
    <source>
        <dbReference type="PIRNR" id="PIRNR017250"/>
    </source>
</evidence>
<evidence type="ECO:0000313" key="10">
    <source>
        <dbReference type="Proteomes" id="UP000473826"/>
    </source>
</evidence>
<dbReference type="EMBL" id="QKWK01000017">
    <property type="protein sequence ID" value="TXT04275.1"/>
    <property type="molecule type" value="Genomic_DNA"/>
</dbReference>
<keyword evidence="3 4" id="KW-0456">Lyase</keyword>
<evidence type="ECO:0000256" key="6">
    <source>
        <dbReference type="SAM" id="Coils"/>
    </source>
</evidence>
<protein>
    <recommendedName>
        <fullName evidence="4">tRNA-splicing endonuclease subunit Sen34</fullName>
        <ecNumber evidence="4">4.6.1.16</ecNumber>
    </recommendedName>
</protein>
<feature type="domain" description="tRNA intron endonuclease catalytic" evidence="7">
    <location>
        <begin position="242"/>
        <end position="312"/>
    </location>
</feature>
<dbReference type="InterPro" id="IPR059049">
    <property type="entry name" value="TSEN34_N"/>
</dbReference>
<reference evidence="9 10" key="1">
    <citation type="journal article" date="2019" name="PLoS Genet.">
        <title>Convergent evolution of linked mating-type loci in basidiomycete fungi.</title>
        <authorList>
            <person name="Sun S."/>
            <person name="Coelho M.A."/>
            <person name="Heitman J."/>
            <person name="Nowrousian M."/>
        </authorList>
    </citation>
    <scope>NUCLEOTIDE SEQUENCE [LARGE SCALE GENOMIC DNA]</scope>
    <source>
        <strain evidence="9 10">CBS 4282</strain>
    </source>
</reference>
<dbReference type="CDD" id="cd22363">
    <property type="entry name" value="tRNA-intron_lyase_C"/>
    <property type="match status" value="1"/>
</dbReference>
<feature type="active site" evidence="5">
    <location>
        <position position="271"/>
    </location>
</feature>
<dbReference type="InterPro" id="IPR006677">
    <property type="entry name" value="tRNA_intron_Endonuc_cat-like"/>
</dbReference>
<sequence>MTSTSSPGAGPSSIPLYVVDGVGTVWDAQAAATIHCAHDISGLRTGTLPGVQQQNGFLGLPVTLMPEETALLVTKGLGHVVPVPSAIVPPSRELVAQRTAQRVARSRALAERMRADEEARVEASKAKFEAAGEKARAKREERARKKAEAARAAALAAGEEIPADVVAVLSGTAAPAAAKPAQAAQPPPTPTAENSNIFTVVPGVPVLDALVPRTTEPPPLPTPHFPFPAAVRDSALADAFGALHARGYRMGLGPRFGGEWLVYPGDYLRYHAHFTSQVIVRDDPIRPAEIVAWGRLGTGTKKAGLLCCWDDGKTGEQAVDGPGEVEFYSLEWANFG</sequence>
<dbReference type="InterPro" id="IPR036167">
    <property type="entry name" value="tRNA_intron_Endo_cat-like_sf"/>
</dbReference>
<dbReference type="Pfam" id="PF26577">
    <property type="entry name" value="TSEN34_N"/>
    <property type="match status" value="1"/>
</dbReference>
<feature type="active site" evidence="5">
    <location>
        <position position="302"/>
    </location>
</feature>
<accession>A0A7D8UW32</accession>
<dbReference type="SUPFAM" id="SSF53032">
    <property type="entry name" value="tRNA-intron endonuclease catalytic domain-like"/>
    <property type="match status" value="1"/>
</dbReference>